<dbReference type="PANTHER" id="PTHR21600:SF44">
    <property type="entry name" value="RIBOSOMAL LARGE SUBUNIT PSEUDOURIDINE SYNTHASE D"/>
    <property type="match status" value="1"/>
</dbReference>
<evidence type="ECO:0000256" key="3">
    <source>
        <dbReference type="ARBA" id="ARBA00022884"/>
    </source>
</evidence>
<dbReference type="Proteomes" id="UP000280960">
    <property type="component" value="Chromosome"/>
</dbReference>
<dbReference type="InterPro" id="IPR050188">
    <property type="entry name" value="RluA_PseudoU_synthase"/>
</dbReference>
<evidence type="ECO:0000259" key="8">
    <source>
        <dbReference type="SMART" id="SM00363"/>
    </source>
</evidence>
<dbReference type="InterPro" id="IPR002942">
    <property type="entry name" value="S4_RNA-bd"/>
</dbReference>
<name>A0A3G2R4E8_9FIRM</name>
<dbReference type="GO" id="GO:0003723">
    <property type="term" value="F:RNA binding"/>
    <property type="evidence" value="ECO:0007669"/>
    <property type="project" value="UniProtKB-KW"/>
</dbReference>
<dbReference type="GO" id="GO:0120159">
    <property type="term" value="F:rRNA pseudouridine synthase activity"/>
    <property type="evidence" value="ECO:0007669"/>
    <property type="project" value="UniProtKB-ARBA"/>
</dbReference>
<dbReference type="EC" id="5.4.99.-" evidence="7"/>
<evidence type="ECO:0000256" key="7">
    <source>
        <dbReference type="RuleBase" id="RU362028"/>
    </source>
</evidence>
<dbReference type="CDD" id="cd02869">
    <property type="entry name" value="PseudoU_synth_RluA_like"/>
    <property type="match status" value="1"/>
</dbReference>
<dbReference type="InterPro" id="IPR006145">
    <property type="entry name" value="PsdUridine_synth_RsuA/RluA"/>
</dbReference>
<keyword evidence="4 7" id="KW-0413">Isomerase</keyword>
<evidence type="ECO:0000256" key="6">
    <source>
        <dbReference type="PROSITE-ProRule" id="PRU00182"/>
    </source>
</evidence>
<dbReference type="Gene3D" id="3.30.2350.10">
    <property type="entry name" value="Pseudouridine synthase"/>
    <property type="match status" value="1"/>
</dbReference>
<protein>
    <recommendedName>
        <fullName evidence="7">Pseudouridine synthase</fullName>
        <ecNumber evidence="7">5.4.99.-</ecNumber>
    </recommendedName>
</protein>
<dbReference type="KEGG" id="bacg:D2962_06955"/>
<feature type="active site" evidence="5">
    <location>
        <position position="179"/>
    </location>
</feature>
<dbReference type="SUPFAM" id="SSF55174">
    <property type="entry name" value="Alpha-L RNA-binding motif"/>
    <property type="match status" value="1"/>
</dbReference>
<sequence length="346" mass="39182">MAGFQYCGFGYCGGSYNSGIFDSLRSRIFRAIRKEREVNNLTEEFCFSVDTADEKKRIDVYLAEKIKNHSRSYLKKGIDEGWIRVNDKNVKPNYKIKARDRITVSIPPPDKPSLEPEDIPLKIIYEDEDIVVIDKPRGLVVHPAPGNYSGTLVNSLLYHTGGLSGIGGVMRPGIVHRLDKDTSGVMVVAKNDMAHMALAKQLKNKQMKKIYRALVWGQIQEDRATINAPIGRHPLKRKEMAVTTKNAKEAITHFNVLERFSEYTLLEINLETGRTHQIRVHMKFIGHPVVGDPVYSNRKNPFAIKGQALHAYKLGFFHPRTGGFMEFTAPMPEDFTSILELLRARG</sequence>
<evidence type="ECO:0000313" key="10">
    <source>
        <dbReference type="Proteomes" id="UP000280960"/>
    </source>
</evidence>
<accession>A0A3G2R4E8</accession>
<dbReference type="PANTHER" id="PTHR21600">
    <property type="entry name" value="MITOCHONDRIAL RNA PSEUDOURIDINE SYNTHASE"/>
    <property type="match status" value="1"/>
</dbReference>
<dbReference type="InterPro" id="IPR020103">
    <property type="entry name" value="PsdUridine_synth_cat_dom_sf"/>
</dbReference>
<evidence type="ECO:0000256" key="4">
    <source>
        <dbReference type="ARBA" id="ARBA00023235"/>
    </source>
</evidence>
<feature type="domain" description="RNA-binding S4" evidence="8">
    <location>
        <begin position="56"/>
        <end position="120"/>
    </location>
</feature>
<dbReference type="NCBIfam" id="TIGR00005">
    <property type="entry name" value="rluA_subfam"/>
    <property type="match status" value="1"/>
</dbReference>
<comment type="similarity">
    <text evidence="2 7">Belongs to the pseudouridine synthase RluA family.</text>
</comment>
<dbReference type="InterPro" id="IPR006225">
    <property type="entry name" value="PsdUridine_synth_RluC/D"/>
</dbReference>
<evidence type="ECO:0000256" key="2">
    <source>
        <dbReference type="ARBA" id="ARBA00010876"/>
    </source>
</evidence>
<dbReference type="FunFam" id="3.30.2350.10:FF:000006">
    <property type="entry name" value="Pseudouridine synthase"/>
    <property type="match status" value="1"/>
</dbReference>
<dbReference type="PROSITE" id="PS50889">
    <property type="entry name" value="S4"/>
    <property type="match status" value="1"/>
</dbReference>
<organism evidence="9 10">
    <name type="scientific">Biomaibacter acetigenes</name>
    <dbReference type="NCBI Taxonomy" id="2316383"/>
    <lineage>
        <taxon>Bacteria</taxon>
        <taxon>Bacillati</taxon>
        <taxon>Bacillota</taxon>
        <taxon>Clostridia</taxon>
        <taxon>Thermosediminibacterales</taxon>
        <taxon>Tepidanaerobacteraceae</taxon>
        <taxon>Biomaibacter</taxon>
    </lineage>
</organism>
<reference evidence="9 10" key="1">
    <citation type="submission" date="2018-10" db="EMBL/GenBank/DDBJ databases">
        <authorList>
            <person name="Zhang X."/>
        </authorList>
    </citation>
    <scope>NUCLEOTIDE SEQUENCE [LARGE SCALE GENOMIC DNA]</scope>
    <source>
        <strain evidence="9 10">SK-G1</strain>
    </source>
</reference>
<comment type="catalytic activity">
    <reaction evidence="1 7">
        <text>a uridine in RNA = a pseudouridine in RNA</text>
        <dbReference type="Rhea" id="RHEA:48348"/>
        <dbReference type="Rhea" id="RHEA-COMP:12068"/>
        <dbReference type="Rhea" id="RHEA-COMP:12069"/>
        <dbReference type="ChEBI" id="CHEBI:65314"/>
        <dbReference type="ChEBI" id="CHEBI:65315"/>
    </reaction>
</comment>
<dbReference type="SUPFAM" id="SSF55120">
    <property type="entry name" value="Pseudouridine synthase"/>
    <property type="match status" value="1"/>
</dbReference>
<dbReference type="InterPro" id="IPR006224">
    <property type="entry name" value="PsdUridine_synth_RluA-like_CS"/>
</dbReference>
<evidence type="ECO:0000313" key="9">
    <source>
        <dbReference type="EMBL" id="AYO30394.1"/>
    </source>
</evidence>
<dbReference type="SMART" id="SM00363">
    <property type="entry name" value="S4"/>
    <property type="match status" value="1"/>
</dbReference>
<dbReference type="PROSITE" id="PS01129">
    <property type="entry name" value="PSI_RLU"/>
    <property type="match status" value="1"/>
</dbReference>
<dbReference type="AlphaFoldDB" id="A0A3G2R4E8"/>
<dbReference type="EMBL" id="CP033169">
    <property type="protein sequence ID" value="AYO30394.1"/>
    <property type="molecule type" value="Genomic_DNA"/>
</dbReference>
<proteinExistence type="inferred from homology"/>
<dbReference type="Pfam" id="PF01479">
    <property type="entry name" value="S4"/>
    <property type="match status" value="1"/>
</dbReference>
<comment type="function">
    <text evidence="7">Responsible for synthesis of pseudouridine from uracil.</text>
</comment>
<dbReference type="GO" id="GO:0000455">
    <property type="term" value="P:enzyme-directed rRNA pseudouridine synthesis"/>
    <property type="evidence" value="ECO:0007669"/>
    <property type="project" value="UniProtKB-ARBA"/>
</dbReference>
<dbReference type="InterPro" id="IPR036986">
    <property type="entry name" value="S4_RNA-bd_sf"/>
</dbReference>
<evidence type="ECO:0000256" key="5">
    <source>
        <dbReference type="PIRSR" id="PIRSR606225-1"/>
    </source>
</evidence>
<evidence type="ECO:0000256" key="1">
    <source>
        <dbReference type="ARBA" id="ARBA00000073"/>
    </source>
</evidence>
<dbReference type="Gene3D" id="3.10.290.10">
    <property type="entry name" value="RNA-binding S4 domain"/>
    <property type="match status" value="1"/>
</dbReference>
<dbReference type="Pfam" id="PF00849">
    <property type="entry name" value="PseudoU_synth_2"/>
    <property type="match status" value="1"/>
</dbReference>
<keyword evidence="10" id="KW-1185">Reference proteome</keyword>
<keyword evidence="3 6" id="KW-0694">RNA-binding</keyword>
<dbReference type="CDD" id="cd00165">
    <property type="entry name" value="S4"/>
    <property type="match status" value="1"/>
</dbReference>
<gene>
    <name evidence="9" type="ORF">D2962_06955</name>
</gene>